<dbReference type="AlphaFoldDB" id="A0AA40DW04"/>
<keyword evidence="3" id="KW-1185">Reference proteome</keyword>
<feature type="region of interest" description="Disordered" evidence="1">
    <location>
        <begin position="21"/>
        <end position="234"/>
    </location>
</feature>
<dbReference type="RefSeq" id="XP_060296473.1">
    <property type="nucleotide sequence ID" value="XM_060434260.1"/>
</dbReference>
<accession>A0AA40DW04</accession>
<dbReference type="PANTHER" id="PTHR42081">
    <property type="entry name" value="ZINC FINGER PROTEIN DHHC DOMAIN CONTAINING PROTEIN"/>
    <property type="match status" value="1"/>
</dbReference>
<gene>
    <name evidence="2" type="ORF">B0T26DRAFT_302066</name>
</gene>
<reference evidence="2" key="1">
    <citation type="submission" date="2023-06" db="EMBL/GenBank/DDBJ databases">
        <title>Genome-scale phylogeny and comparative genomics of the fungal order Sordariales.</title>
        <authorList>
            <consortium name="Lawrence Berkeley National Laboratory"/>
            <person name="Hensen N."/>
            <person name="Bonometti L."/>
            <person name="Westerberg I."/>
            <person name="Brannstrom I.O."/>
            <person name="Guillou S."/>
            <person name="Cros-Aarteil S."/>
            <person name="Calhoun S."/>
            <person name="Haridas S."/>
            <person name="Kuo A."/>
            <person name="Mondo S."/>
            <person name="Pangilinan J."/>
            <person name="Riley R."/>
            <person name="LaButti K."/>
            <person name="Andreopoulos B."/>
            <person name="Lipzen A."/>
            <person name="Chen C."/>
            <person name="Yanf M."/>
            <person name="Daum C."/>
            <person name="Ng V."/>
            <person name="Clum A."/>
            <person name="Steindorff A."/>
            <person name="Ohm R."/>
            <person name="Martin F."/>
            <person name="Silar P."/>
            <person name="Natvig D."/>
            <person name="Lalanne C."/>
            <person name="Gautier V."/>
            <person name="Ament-velasquez S.L."/>
            <person name="Kruys A."/>
            <person name="Hutchinson M.I."/>
            <person name="Powell A.J."/>
            <person name="Barry K."/>
            <person name="Miller A.N."/>
            <person name="Grigoriev I.V."/>
            <person name="Debuchy R."/>
            <person name="Gladieux P."/>
            <person name="Thoren M.H."/>
            <person name="Johannesson H."/>
        </authorList>
    </citation>
    <scope>NUCLEOTIDE SEQUENCE</scope>
    <source>
        <strain evidence="2">SMH2392-1A</strain>
    </source>
</reference>
<dbReference type="GeneID" id="85317530"/>
<protein>
    <submittedName>
        <fullName evidence="2">Uncharacterized protein</fullName>
    </submittedName>
</protein>
<comment type="caution">
    <text evidence="2">The sequence shown here is derived from an EMBL/GenBank/DDBJ whole genome shotgun (WGS) entry which is preliminary data.</text>
</comment>
<feature type="compositionally biased region" description="Basic and acidic residues" evidence="1">
    <location>
        <begin position="62"/>
        <end position="78"/>
    </location>
</feature>
<name>A0AA40DW04_9PEZI</name>
<dbReference type="PANTHER" id="PTHR42081:SF1">
    <property type="entry name" value="ZINC FINGER PROTEIN DHHC DOMAIN CONTAINING PROTEIN"/>
    <property type="match status" value="1"/>
</dbReference>
<evidence type="ECO:0000256" key="1">
    <source>
        <dbReference type="SAM" id="MobiDB-lite"/>
    </source>
</evidence>
<evidence type="ECO:0000313" key="3">
    <source>
        <dbReference type="Proteomes" id="UP001172101"/>
    </source>
</evidence>
<feature type="compositionally biased region" description="Basic and acidic residues" evidence="1">
    <location>
        <begin position="219"/>
        <end position="234"/>
    </location>
</feature>
<proteinExistence type="predicted"/>
<sequence>MGAHHSIVLFGGRAPPRLTCFEQPIEETGSPTSPRLIPKGSNSAMPQRVSENTNEGDVDDYEYIRPSELARYDLDSARPRGTRGPRPGSSHPGPRRDWDNESADGTPARPEERPSTYSEFDDWRRRGRKTYDTGSRIRLSEPERQDYHGHSDVLSSGGDDNIESDQNRDRSLGRRNPYREIVMPPKRDGEVKKPIKGILKKPTPKFPEDPNPTRPGVAPHKDDKTKKDAPAEAR</sequence>
<feature type="compositionally biased region" description="Low complexity" evidence="1">
    <location>
        <begin position="82"/>
        <end position="92"/>
    </location>
</feature>
<evidence type="ECO:0000313" key="2">
    <source>
        <dbReference type="EMBL" id="KAK0717680.1"/>
    </source>
</evidence>
<organism evidence="2 3">
    <name type="scientific">Lasiosphaeria miniovina</name>
    <dbReference type="NCBI Taxonomy" id="1954250"/>
    <lineage>
        <taxon>Eukaryota</taxon>
        <taxon>Fungi</taxon>
        <taxon>Dikarya</taxon>
        <taxon>Ascomycota</taxon>
        <taxon>Pezizomycotina</taxon>
        <taxon>Sordariomycetes</taxon>
        <taxon>Sordariomycetidae</taxon>
        <taxon>Sordariales</taxon>
        <taxon>Lasiosphaeriaceae</taxon>
        <taxon>Lasiosphaeria</taxon>
    </lineage>
</organism>
<feature type="compositionally biased region" description="Basic residues" evidence="1">
    <location>
        <begin position="194"/>
        <end position="203"/>
    </location>
</feature>
<feature type="compositionally biased region" description="Polar residues" evidence="1">
    <location>
        <begin position="40"/>
        <end position="53"/>
    </location>
</feature>
<dbReference type="Proteomes" id="UP001172101">
    <property type="component" value="Unassembled WGS sequence"/>
</dbReference>
<feature type="compositionally biased region" description="Basic and acidic residues" evidence="1">
    <location>
        <begin position="138"/>
        <end position="151"/>
    </location>
</feature>
<dbReference type="EMBL" id="JAUIRO010000004">
    <property type="protein sequence ID" value="KAK0717680.1"/>
    <property type="molecule type" value="Genomic_DNA"/>
</dbReference>